<dbReference type="Pfam" id="PF00501">
    <property type="entry name" value="AMP-binding"/>
    <property type="match status" value="1"/>
</dbReference>
<dbReference type="InterPro" id="IPR025110">
    <property type="entry name" value="AMP-bd_C"/>
</dbReference>
<evidence type="ECO:0000313" key="8">
    <source>
        <dbReference type="EMBL" id="WLF52375.1"/>
    </source>
</evidence>
<sequence>MTFAAQLAAERPDEVALRDDECALSWRDVDERLRPAVNALIAADLGARRRVAILAGNSAETLLGYVACTLAGSSAVAVNSHLTAAETAYILEDSGARAVLCDRGTAPVAAEAARLAGITTVAAWGRSAEPLPAGVAAWRDWARDPAEPPTDLTPRRTLVYTSGTTGRPKGVELPFTSWVGGADITRHLAGLAQNRMVDFGRHLVVGPMYHSGPLTGTRLLAGGAPVTVIGKFGAEAVLAAIERDRIGSTIMVPTHFQRLLALPEERLRTADLSELRYVLQVGAKCPVPVKHAMIDWLGDRVWESYGASEVGTTCMISSSEWLERPGSVGRAVPPFEAYILGDDGQPAPPDTEGPLWFRDTSGHGINYISGAGSGQEFTLGEIGRMDSDGYVWITDRLSDMVVSGGVNIYPAEVEQALAQHPSVADVACFGLPHDEMGESLAALIVPADPSSPPDRSELEQFARSRLAGYKIPRQVYLTESLPRTAVGKLDKKAMRRLPGSGSGEIRSLGDHLGAAR</sequence>
<dbReference type="GO" id="GO:0006631">
    <property type="term" value="P:fatty acid metabolic process"/>
    <property type="evidence" value="ECO:0007669"/>
    <property type="project" value="TreeGrafter"/>
</dbReference>
<dbReference type="Pfam" id="PF13193">
    <property type="entry name" value="AMP-binding_C"/>
    <property type="match status" value="1"/>
</dbReference>
<evidence type="ECO:0000313" key="10">
    <source>
        <dbReference type="Proteomes" id="UP001231166"/>
    </source>
</evidence>
<feature type="domain" description="AMP-binding enzyme C-terminal" evidence="5">
    <location>
        <begin position="412"/>
        <end position="488"/>
    </location>
</feature>
<evidence type="ECO:0000259" key="4">
    <source>
        <dbReference type="Pfam" id="PF00501"/>
    </source>
</evidence>
<comment type="similarity">
    <text evidence="1">Belongs to the ATP-dependent AMP-binding enzyme family.</text>
</comment>
<dbReference type="Gene3D" id="3.30.300.30">
    <property type="match status" value="1"/>
</dbReference>
<gene>
    <name evidence="6" type="ORF">O4328_34940</name>
    <name evidence="7" type="ORF">Q5707_40855</name>
    <name evidence="8" type="ORF">Q5707_44140</name>
</gene>
<dbReference type="RefSeq" id="WP_206016557.1">
    <property type="nucleotide sequence ID" value="NZ_CP130956.1"/>
</dbReference>
<dbReference type="GO" id="GO:0031956">
    <property type="term" value="F:medium-chain fatty acid-CoA ligase activity"/>
    <property type="evidence" value="ECO:0007669"/>
    <property type="project" value="TreeGrafter"/>
</dbReference>
<reference evidence="7" key="2">
    <citation type="submission" date="2023-07" db="EMBL/GenBank/DDBJ databases">
        <title>Genomic analysis of Rhodococcus opacus VOC-14 with glycol ethers degradation activity.</title>
        <authorList>
            <person name="Narkevich D.A."/>
            <person name="Hlushen A.M."/>
            <person name="Akhremchuk A.E."/>
            <person name="Sikolenko M.A."/>
            <person name="Valentovich L.N."/>
        </authorList>
    </citation>
    <scope>NUCLEOTIDE SEQUENCE</scope>
    <source>
        <strain evidence="7">VOC-14</strain>
        <plasmid evidence="7">pRho-VOC14-L</plasmid>
    </source>
</reference>
<feature type="domain" description="AMP-dependent synthetase/ligase" evidence="4">
    <location>
        <begin position="8"/>
        <end position="359"/>
    </location>
</feature>
<protein>
    <submittedName>
        <fullName evidence="7">AMP-binding protein</fullName>
    </submittedName>
</protein>
<dbReference type="EMBL" id="JAPWIS010000025">
    <property type="protein sequence ID" value="MCZ4588788.1"/>
    <property type="molecule type" value="Genomic_DNA"/>
</dbReference>
<dbReference type="SUPFAM" id="SSF56801">
    <property type="entry name" value="Acetyl-CoA synthetase-like"/>
    <property type="match status" value="1"/>
</dbReference>
<reference evidence="6" key="1">
    <citation type="submission" date="2022-12" db="EMBL/GenBank/DDBJ databases">
        <authorList>
            <person name="Krivoruchko A.V."/>
            <person name="Elkin A."/>
        </authorList>
    </citation>
    <scope>NUCLEOTIDE SEQUENCE</scope>
    <source>
        <strain evidence="6">IEGM 249</strain>
    </source>
</reference>
<evidence type="ECO:0000313" key="6">
    <source>
        <dbReference type="EMBL" id="MCZ4588788.1"/>
    </source>
</evidence>
<dbReference type="InterPro" id="IPR045851">
    <property type="entry name" value="AMP-bd_C_sf"/>
</dbReference>
<keyword evidence="7" id="KW-0614">Plasmid</keyword>
<dbReference type="InterPro" id="IPR042099">
    <property type="entry name" value="ANL_N_sf"/>
</dbReference>
<evidence type="ECO:0000256" key="2">
    <source>
        <dbReference type="ARBA" id="ARBA00022598"/>
    </source>
</evidence>
<geneLocation type="plasmid" evidence="7 10">
    <name>pRho-VOC14-L</name>
</geneLocation>
<dbReference type="Proteomes" id="UP001066327">
    <property type="component" value="Unassembled WGS sequence"/>
</dbReference>
<dbReference type="PANTHER" id="PTHR43201:SF5">
    <property type="entry name" value="MEDIUM-CHAIN ACYL-COA LIGASE ACSF2, MITOCHONDRIAL"/>
    <property type="match status" value="1"/>
</dbReference>
<dbReference type="EMBL" id="CP130956">
    <property type="protein sequence ID" value="WLF51828.1"/>
    <property type="molecule type" value="Genomic_DNA"/>
</dbReference>
<evidence type="ECO:0000256" key="3">
    <source>
        <dbReference type="SAM" id="MobiDB-lite"/>
    </source>
</evidence>
<dbReference type="PROSITE" id="PS00455">
    <property type="entry name" value="AMP_BINDING"/>
    <property type="match status" value="1"/>
</dbReference>
<dbReference type="EMBL" id="CP130956">
    <property type="protein sequence ID" value="WLF52375.1"/>
    <property type="molecule type" value="Genomic_DNA"/>
</dbReference>
<dbReference type="Proteomes" id="UP001231166">
    <property type="component" value="Plasmid pRho-VOC14-L"/>
</dbReference>
<evidence type="ECO:0000313" key="9">
    <source>
        <dbReference type="Proteomes" id="UP001066327"/>
    </source>
</evidence>
<dbReference type="InterPro" id="IPR020845">
    <property type="entry name" value="AMP-binding_CS"/>
</dbReference>
<dbReference type="InterPro" id="IPR000873">
    <property type="entry name" value="AMP-dep_synth/lig_dom"/>
</dbReference>
<feature type="region of interest" description="Disordered" evidence="3">
    <location>
        <begin position="488"/>
        <end position="516"/>
    </location>
</feature>
<evidence type="ECO:0000313" key="7">
    <source>
        <dbReference type="EMBL" id="WLF51828.1"/>
    </source>
</evidence>
<dbReference type="PANTHER" id="PTHR43201">
    <property type="entry name" value="ACYL-COA SYNTHETASE"/>
    <property type="match status" value="1"/>
</dbReference>
<proteinExistence type="inferred from homology"/>
<dbReference type="AlphaFoldDB" id="A0AAX3YST3"/>
<dbReference type="Gene3D" id="3.40.50.12780">
    <property type="entry name" value="N-terminal domain of ligase-like"/>
    <property type="match status" value="1"/>
</dbReference>
<keyword evidence="2" id="KW-0436">Ligase</keyword>
<keyword evidence="9" id="KW-1185">Reference proteome</keyword>
<accession>A0AAX3YST3</accession>
<evidence type="ECO:0000256" key="1">
    <source>
        <dbReference type="ARBA" id="ARBA00006432"/>
    </source>
</evidence>
<name>A0AAX3YST3_RHOOP</name>
<organism evidence="7 10">
    <name type="scientific">Rhodococcus opacus</name>
    <name type="common">Nocardia opaca</name>
    <dbReference type="NCBI Taxonomy" id="37919"/>
    <lineage>
        <taxon>Bacteria</taxon>
        <taxon>Bacillati</taxon>
        <taxon>Actinomycetota</taxon>
        <taxon>Actinomycetes</taxon>
        <taxon>Mycobacteriales</taxon>
        <taxon>Nocardiaceae</taxon>
        <taxon>Rhodococcus</taxon>
    </lineage>
</organism>
<evidence type="ECO:0000259" key="5">
    <source>
        <dbReference type="Pfam" id="PF13193"/>
    </source>
</evidence>